<feature type="transmembrane region" description="Helical" evidence="6">
    <location>
        <begin position="34"/>
        <end position="53"/>
    </location>
</feature>
<dbReference type="PANTHER" id="PTHR32322:SF2">
    <property type="entry name" value="EAMA DOMAIN-CONTAINING PROTEIN"/>
    <property type="match status" value="1"/>
</dbReference>
<dbReference type="Pfam" id="PF00892">
    <property type="entry name" value="EamA"/>
    <property type="match status" value="2"/>
</dbReference>
<feature type="transmembrane region" description="Helical" evidence="6">
    <location>
        <begin position="221"/>
        <end position="244"/>
    </location>
</feature>
<keyword evidence="3 6" id="KW-0812">Transmembrane</keyword>
<reference evidence="9" key="1">
    <citation type="journal article" date="2019" name="Int. J. Syst. Evol. Microbiol.">
        <title>The Global Catalogue of Microorganisms (GCM) 10K type strain sequencing project: providing services to taxonomists for standard genome sequencing and annotation.</title>
        <authorList>
            <consortium name="The Broad Institute Genomics Platform"/>
            <consortium name="The Broad Institute Genome Sequencing Center for Infectious Disease"/>
            <person name="Wu L."/>
            <person name="Ma J."/>
        </authorList>
    </citation>
    <scope>NUCLEOTIDE SEQUENCE [LARGE SCALE GENOMIC DNA]</scope>
    <source>
        <strain evidence="9">NBRC 101365</strain>
    </source>
</reference>
<gene>
    <name evidence="8" type="ORF">GCM10007874_51400</name>
</gene>
<feature type="transmembrane region" description="Helical" evidence="6">
    <location>
        <begin position="126"/>
        <end position="146"/>
    </location>
</feature>
<evidence type="ECO:0000256" key="1">
    <source>
        <dbReference type="ARBA" id="ARBA00004141"/>
    </source>
</evidence>
<dbReference type="EMBL" id="BSPC01000058">
    <property type="protein sequence ID" value="GLS22123.1"/>
    <property type="molecule type" value="Genomic_DNA"/>
</dbReference>
<evidence type="ECO:0000256" key="6">
    <source>
        <dbReference type="SAM" id="Phobius"/>
    </source>
</evidence>
<evidence type="ECO:0000256" key="4">
    <source>
        <dbReference type="ARBA" id="ARBA00022989"/>
    </source>
</evidence>
<dbReference type="InterPro" id="IPR050638">
    <property type="entry name" value="AA-Vitamin_Transporters"/>
</dbReference>
<keyword evidence="5 6" id="KW-0472">Membrane</keyword>
<feature type="transmembrane region" description="Helical" evidence="6">
    <location>
        <begin position="188"/>
        <end position="209"/>
    </location>
</feature>
<feature type="transmembrane region" description="Helical" evidence="6">
    <location>
        <begin position="281"/>
        <end position="299"/>
    </location>
</feature>
<keyword evidence="9" id="KW-1185">Reference proteome</keyword>
<comment type="caution">
    <text evidence="8">The sequence shown here is derived from an EMBL/GenBank/DDBJ whole genome shotgun (WGS) entry which is preliminary data.</text>
</comment>
<comment type="subcellular location">
    <subcellularLocation>
        <location evidence="1">Membrane</location>
        <topology evidence="1">Multi-pass membrane protein</topology>
    </subcellularLocation>
</comment>
<feature type="domain" description="EamA" evidence="7">
    <location>
        <begin position="6"/>
        <end position="138"/>
    </location>
</feature>
<evidence type="ECO:0000256" key="2">
    <source>
        <dbReference type="ARBA" id="ARBA00007362"/>
    </source>
</evidence>
<sequence>MPNRNLLLFLALCAIWETTWIGIKAGVEAVPPLLFAGTRFITAGAILLVISWLGEGLPRIAVADLPRLAATSLLMITLCYAALFWGMVHVDSGTGAVLEMSLTPVALMGFALALGEEGFDRRRLGALLLGIVGLVILFGPTAWQSWSSNRGEAAGLRLLGAGAVASAAVSYGWGSVIARPLLRLYPSALIAASTTLMGGAILLGLSLAFEPGAIAALAGRWGAAAWAGWLFLVLFGSLLGYTIYMRLLRDIGATRAGSYAFVSPVIAVLLGMVSFGEQVRLPDIIGMSIMLTAAGLAMFEGKQKVIANTVGSG</sequence>
<evidence type="ECO:0000256" key="5">
    <source>
        <dbReference type="ARBA" id="ARBA00023136"/>
    </source>
</evidence>
<proteinExistence type="inferred from homology"/>
<feature type="transmembrane region" description="Helical" evidence="6">
    <location>
        <begin position="256"/>
        <end position="275"/>
    </location>
</feature>
<keyword evidence="4 6" id="KW-1133">Transmembrane helix</keyword>
<feature type="transmembrane region" description="Helical" evidence="6">
    <location>
        <begin position="158"/>
        <end position="176"/>
    </location>
</feature>
<dbReference type="PANTHER" id="PTHR32322">
    <property type="entry name" value="INNER MEMBRANE TRANSPORTER"/>
    <property type="match status" value="1"/>
</dbReference>
<evidence type="ECO:0000313" key="9">
    <source>
        <dbReference type="Proteomes" id="UP001156882"/>
    </source>
</evidence>
<dbReference type="InterPro" id="IPR037185">
    <property type="entry name" value="EmrE-like"/>
</dbReference>
<dbReference type="Proteomes" id="UP001156882">
    <property type="component" value="Unassembled WGS sequence"/>
</dbReference>
<evidence type="ECO:0000256" key="3">
    <source>
        <dbReference type="ARBA" id="ARBA00022692"/>
    </source>
</evidence>
<protein>
    <submittedName>
        <fullName evidence="8">Drug/metabolite exporter YedA</fullName>
    </submittedName>
</protein>
<evidence type="ECO:0000313" key="8">
    <source>
        <dbReference type="EMBL" id="GLS22123.1"/>
    </source>
</evidence>
<comment type="similarity">
    <text evidence="2">Belongs to the EamA transporter family.</text>
</comment>
<feature type="transmembrane region" description="Helical" evidence="6">
    <location>
        <begin position="65"/>
        <end position="88"/>
    </location>
</feature>
<evidence type="ECO:0000259" key="7">
    <source>
        <dbReference type="Pfam" id="PF00892"/>
    </source>
</evidence>
<dbReference type="InterPro" id="IPR000620">
    <property type="entry name" value="EamA_dom"/>
</dbReference>
<feature type="transmembrane region" description="Helical" evidence="6">
    <location>
        <begin position="94"/>
        <end position="114"/>
    </location>
</feature>
<organism evidence="8 9">
    <name type="scientific">Labrys miyagiensis</name>
    <dbReference type="NCBI Taxonomy" id="346912"/>
    <lineage>
        <taxon>Bacteria</taxon>
        <taxon>Pseudomonadati</taxon>
        <taxon>Pseudomonadota</taxon>
        <taxon>Alphaproteobacteria</taxon>
        <taxon>Hyphomicrobiales</taxon>
        <taxon>Xanthobacteraceae</taxon>
        <taxon>Labrys</taxon>
    </lineage>
</organism>
<feature type="domain" description="EamA" evidence="7">
    <location>
        <begin position="160"/>
        <end position="297"/>
    </location>
</feature>
<accession>A0ABQ6CP50</accession>
<dbReference type="RefSeq" id="WP_284315096.1">
    <property type="nucleotide sequence ID" value="NZ_BSPC01000058.1"/>
</dbReference>
<name>A0ABQ6CP50_9HYPH</name>
<dbReference type="SUPFAM" id="SSF103481">
    <property type="entry name" value="Multidrug resistance efflux transporter EmrE"/>
    <property type="match status" value="2"/>
</dbReference>